<dbReference type="EMBL" id="BTFW01000003">
    <property type="protein sequence ID" value="GMM62543.1"/>
    <property type="molecule type" value="Genomic_DNA"/>
</dbReference>
<organism evidence="4 5">
    <name type="scientific">Novosphingobium pituita</name>
    <dbReference type="NCBI Taxonomy" id="3056842"/>
    <lineage>
        <taxon>Bacteria</taxon>
        <taxon>Pseudomonadati</taxon>
        <taxon>Pseudomonadota</taxon>
        <taxon>Alphaproteobacteria</taxon>
        <taxon>Sphingomonadales</taxon>
        <taxon>Sphingomonadaceae</taxon>
        <taxon>Novosphingobium</taxon>
    </lineage>
</organism>
<name>A0ABQ6PBC8_9SPHN</name>
<sequence length="326" mass="34702">MSTIDDIASAWAMRSEAGGLDATGQAELDAWLGADRRHRGAFVRAQAILSLLDAAPAAPRVADRDGADEGEPDPAGPRGRGWRNWPGWAKPVGAGVLAAMAASLALFLALPAAPDYATKVGEQRQVRLADGSLAALNTDSQLDVAYSTGRRDLTLRQGEAWFQVAHNAARPFEVHVGPVHVRATGTAFSVRRADKGVWVVVTEGRVLAWVDGAGGQPVAIARGDGALLSTAPGTGKASPVARMKVDVDQALAWRRGEIGLDGETGLEAAEEFNRYNLRQIRIVNPRAAQYRLVGYFQIHQSQEFAQALSQLTQASVSQNGNEIVIE</sequence>
<dbReference type="Pfam" id="PF16220">
    <property type="entry name" value="DUF4880"/>
    <property type="match status" value="1"/>
</dbReference>
<dbReference type="Gene3D" id="2.60.120.1440">
    <property type="match status" value="1"/>
</dbReference>
<evidence type="ECO:0000259" key="2">
    <source>
        <dbReference type="Pfam" id="PF04773"/>
    </source>
</evidence>
<evidence type="ECO:0000259" key="3">
    <source>
        <dbReference type="Pfam" id="PF16220"/>
    </source>
</evidence>
<dbReference type="InterPro" id="IPR032623">
    <property type="entry name" value="FecR_N"/>
</dbReference>
<evidence type="ECO:0000256" key="1">
    <source>
        <dbReference type="SAM" id="MobiDB-lite"/>
    </source>
</evidence>
<reference evidence="4 5" key="1">
    <citation type="submission" date="2023-06" db="EMBL/GenBank/DDBJ databases">
        <title>Draft genome sequence of Novosphingobium sp. strain IK01.</title>
        <authorList>
            <person name="Hatamoto M."/>
            <person name="Ikarashi T."/>
            <person name="Yamaguchi T."/>
        </authorList>
    </citation>
    <scope>NUCLEOTIDE SEQUENCE [LARGE SCALE GENOMIC DNA]</scope>
    <source>
        <strain evidence="4 5">IK01</strain>
    </source>
</reference>
<keyword evidence="5" id="KW-1185">Reference proteome</keyword>
<accession>A0ABQ6PBC8</accession>
<dbReference type="Proteomes" id="UP001187221">
    <property type="component" value="Unassembled WGS sequence"/>
</dbReference>
<dbReference type="Pfam" id="PF04773">
    <property type="entry name" value="FecR"/>
    <property type="match status" value="1"/>
</dbReference>
<dbReference type="RefSeq" id="WP_317976264.1">
    <property type="nucleotide sequence ID" value="NZ_BTFW01000003.1"/>
</dbReference>
<dbReference type="PANTHER" id="PTHR30273">
    <property type="entry name" value="PERIPLASMIC SIGNAL SENSOR AND SIGMA FACTOR ACTIVATOR FECR-RELATED"/>
    <property type="match status" value="1"/>
</dbReference>
<evidence type="ECO:0000313" key="5">
    <source>
        <dbReference type="Proteomes" id="UP001187221"/>
    </source>
</evidence>
<dbReference type="PIRSF" id="PIRSF018266">
    <property type="entry name" value="FecR"/>
    <property type="match status" value="1"/>
</dbReference>
<feature type="region of interest" description="Disordered" evidence="1">
    <location>
        <begin position="60"/>
        <end position="83"/>
    </location>
</feature>
<dbReference type="InterPro" id="IPR006860">
    <property type="entry name" value="FecR"/>
</dbReference>
<gene>
    <name evidence="4" type="ORF">NUTIK01_33200</name>
</gene>
<evidence type="ECO:0000313" key="4">
    <source>
        <dbReference type="EMBL" id="GMM62543.1"/>
    </source>
</evidence>
<feature type="domain" description="FecR protein" evidence="2">
    <location>
        <begin position="115"/>
        <end position="206"/>
    </location>
</feature>
<proteinExistence type="predicted"/>
<dbReference type="PANTHER" id="PTHR30273:SF2">
    <property type="entry name" value="PROTEIN FECR"/>
    <property type="match status" value="1"/>
</dbReference>
<protein>
    <submittedName>
        <fullName evidence="4">FecR domain-containing protein</fullName>
    </submittedName>
</protein>
<comment type="caution">
    <text evidence="4">The sequence shown here is derived from an EMBL/GenBank/DDBJ whole genome shotgun (WGS) entry which is preliminary data.</text>
</comment>
<feature type="domain" description="FecR N-terminal" evidence="3">
    <location>
        <begin position="8"/>
        <end position="47"/>
    </location>
</feature>
<dbReference type="InterPro" id="IPR012373">
    <property type="entry name" value="Ferrdict_sens_TM"/>
</dbReference>